<dbReference type="RefSeq" id="WP_019036714.1">
    <property type="nucleotide sequence ID" value="NZ_JRNU01000033.1"/>
</dbReference>
<comment type="subcellular location">
    <subcellularLocation>
        <location evidence="1">Membrane</location>
        <topology evidence="1">Multi-pass membrane protein</topology>
    </subcellularLocation>
</comment>
<dbReference type="InterPro" id="IPR007829">
    <property type="entry name" value="TM2"/>
</dbReference>
<feature type="transmembrane region" description="Helical" evidence="5">
    <location>
        <begin position="48"/>
        <end position="66"/>
    </location>
</feature>
<dbReference type="PANTHER" id="PTHR21016">
    <property type="entry name" value="BETA-AMYLOID BINDING PROTEIN-RELATED"/>
    <property type="match status" value="1"/>
</dbReference>
<keyword evidence="4 5" id="KW-0472">Membrane</keyword>
<evidence type="ECO:0000256" key="2">
    <source>
        <dbReference type="ARBA" id="ARBA00022692"/>
    </source>
</evidence>
<feature type="transmembrane region" description="Helical" evidence="5">
    <location>
        <begin position="72"/>
        <end position="94"/>
    </location>
</feature>
<dbReference type="Proteomes" id="UP000029614">
    <property type="component" value="Unassembled WGS sequence"/>
</dbReference>
<keyword evidence="2 5" id="KW-0812">Transmembrane</keyword>
<accession>A0A096AXZ4</accession>
<evidence type="ECO:0000256" key="1">
    <source>
        <dbReference type="ARBA" id="ARBA00004141"/>
    </source>
</evidence>
<dbReference type="EMBL" id="JRNU01000033">
    <property type="protein sequence ID" value="KGF51586.1"/>
    <property type="molecule type" value="Genomic_DNA"/>
</dbReference>
<dbReference type="Pfam" id="PF05154">
    <property type="entry name" value="TM2"/>
    <property type="match status" value="1"/>
</dbReference>
<dbReference type="InterPro" id="IPR050932">
    <property type="entry name" value="TM2D1-3-like"/>
</dbReference>
<evidence type="ECO:0000256" key="3">
    <source>
        <dbReference type="ARBA" id="ARBA00022989"/>
    </source>
</evidence>
<dbReference type="PANTHER" id="PTHR21016:SF25">
    <property type="entry name" value="TM2 DOMAIN-CONTAINING PROTEIN DDB_G0277895-RELATED"/>
    <property type="match status" value="1"/>
</dbReference>
<gene>
    <name evidence="7" type="ORF">HMPREF9302_06750</name>
</gene>
<evidence type="ECO:0000313" key="7">
    <source>
        <dbReference type="EMBL" id="KGF51586.1"/>
    </source>
</evidence>
<comment type="caution">
    <text evidence="7">The sequence shown here is derived from an EMBL/GenBank/DDBJ whole genome shotgun (WGS) entry which is preliminary data.</text>
</comment>
<dbReference type="AlphaFoldDB" id="A0A096AXZ4"/>
<name>A0A096AXZ4_9BACT</name>
<evidence type="ECO:0000256" key="4">
    <source>
        <dbReference type="ARBA" id="ARBA00023136"/>
    </source>
</evidence>
<proteinExistence type="predicted"/>
<keyword evidence="8" id="KW-1185">Reference proteome</keyword>
<evidence type="ECO:0000259" key="6">
    <source>
        <dbReference type="Pfam" id="PF05154"/>
    </source>
</evidence>
<protein>
    <submittedName>
        <fullName evidence="7">Membrane protein</fullName>
    </submittedName>
</protein>
<organism evidence="7 8">
    <name type="scientific">Prevotella amnii DNF00058</name>
    <dbReference type="NCBI Taxonomy" id="1401066"/>
    <lineage>
        <taxon>Bacteria</taxon>
        <taxon>Pseudomonadati</taxon>
        <taxon>Bacteroidota</taxon>
        <taxon>Bacteroidia</taxon>
        <taxon>Bacteroidales</taxon>
        <taxon>Prevotellaceae</taxon>
        <taxon>Prevotella</taxon>
    </lineage>
</organism>
<evidence type="ECO:0000256" key="5">
    <source>
        <dbReference type="SAM" id="Phobius"/>
    </source>
</evidence>
<dbReference type="OrthoDB" id="9816361at2"/>
<sequence length="112" mass="12916">MDKNLIEQLILFNSDKLPRESLPYLQNMLIDMDTQIVQMRFASFKDPMTALLISIFVGTFGVDRFYTGDIGLGILKFITCGGFGIWWLYDLFVIMDIVRKKNYQILASGISY</sequence>
<reference evidence="7 8" key="1">
    <citation type="submission" date="2014-07" db="EMBL/GenBank/DDBJ databases">
        <authorList>
            <person name="McCorrison J."/>
            <person name="Sanka R."/>
            <person name="Torralba M."/>
            <person name="Gillis M."/>
            <person name="Haft D.H."/>
            <person name="Methe B."/>
            <person name="Sutton G."/>
            <person name="Nelson K.E."/>
        </authorList>
    </citation>
    <scope>NUCLEOTIDE SEQUENCE [LARGE SCALE GENOMIC DNA]</scope>
    <source>
        <strain evidence="7 8">DNF00058</strain>
    </source>
</reference>
<evidence type="ECO:0000313" key="8">
    <source>
        <dbReference type="Proteomes" id="UP000029614"/>
    </source>
</evidence>
<keyword evidence="3 5" id="KW-1133">Transmembrane helix</keyword>
<feature type="domain" description="TM2" evidence="6">
    <location>
        <begin position="45"/>
        <end position="92"/>
    </location>
</feature>
<dbReference type="GO" id="GO:0016020">
    <property type="term" value="C:membrane"/>
    <property type="evidence" value="ECO:0007669"/>
    <property type="project" value="UniProtKB-SubCell"/>
</dbReference>